<feature type="domain" description="Mre11 DNA-binding" evidence="3">
    <location>
        <begin position="280"/>
        <end position="446"/>
    </location>
</feature>
<feature type="compositionally biased region" description="Acidic residues" evidence="2">
    <location>
        <begin position="624"/>
        <end position="639"/>
    </location>
</feature>
<keyword evidence="1" id="KW-0378">Hydrolase</keyword>
<reference evidence="4" key="1">
    <citation type="submission" date="2013-11" db="EMBL/GenBank/DDBJ databases">
        <authorList>
            <person name="Aslett M."/>
        </authorList>
    </citation>
    <scope>NUCLEOTIDE SEQUENCE [LARGE SCALE GENOMIC DNA]</scope>
    <source>
        <strain evidence="4">Edinburgh</strain>
    </source>
</reference>
<dbReference type="InterPro" id="IPR004843">
    <property type="entry name" value="Calcineurin-like_PHP"/>
</dbReference>
<feature type="compositionally biased region" description="Polar residues" evidence="2">
    <location>
        <begin position="666"/>
        <end position="675"/>
    </location>
</feature>
<reference evidence="4" key="2">
    <citation type="submission" date="2014-03" db="EMBL/GenBank/DDBJ databases">
        <title>The whipworm genome and dual-species transcriptomics of an intimate host-pathogen interaction.</title>
        <authorList>
            <person name="Foth B.J."/>
            <person name="Tsai I.J."/>
            <person name="Reid A.J."/>
            <person name="Bancroft A.J."/>
            <person name="Nichol S."/>
            <person name="Tracey A."/>
            <person name="Holroyd N."/>
            <person name="Cotton J.A."/>
            <person name="Stanley E.J."/>
            <person name="Zarowiecki M."/>
            <person name="Liu J.Z."/>
            <person name="Huckvale T."/>
            <person name="Cooper P.J."/>
            <person name="Grencis R.K."/>
            <person name="Berriman M."/>
        </authorList>
    </citation>
    <scope>NUCLEOTIDE SEQUENCE [LARGE SCALE GENOMIC DNA]</scope>
    <source>
        <strain evidence="4">Edinburgh</strain>
    </source>
</reference>
<dbReference type="AlphaFoldDB" id="A0A5S6QRY4"/>
<feature type="region of interest" description="Disordered" evidence="2">
    <location>
        <begin position="615"/>
        <end position="707"/>
    </location>
</feature>
<dbReference type="GO" id="GO:0007095">
    <property type="term" value="P:mitotic G2 DNA damage checkpoint signaling"/>
    <property type="evidence" value="ECO:0007669"/>
    <property type="project" value="TreeGrafter"/>
</dbReference>
<dbReference type="CDD" id="cd00840">
    <property type="entry name" value="MPP_Mre11_N"/>
    <property type="match status" value="1"/>
</dbReference>
<dbReference type="PANTHER" id="PTHR10139:SF1">
    <property type="entry name" value="DOUBLE-STRAND BREAK REPAIR PROTEIN MRE11"/>
    <property type="match status" value="1"/>
</dbReference>
<dbReference type="GO" id="GO:0000723">
    <property type="term" value="P:telomere maintenance"/>
    <property type="evidence" value="ECO:0007669"/>
    <property type="project" value="TreeGrafter"/>
</dbReference>
<evidence type="ECO:0000256" key="1">
    <source>
        <dbReference type="ARBA" id="ARBA00022801"/>
    </source>
</evidence>
<dbReference type="InterPro" id="IPR041796">
    <property type="entry name" value="Mre11_N"/>
</dbReference>
<feature type="compositionally biased region" description="Basic residues" evidence="2">
    <location>
        <begin position="653"/>
        <end position="665"/>
    </location>
</feature>
<dbReference type="GO" id="GO:0000014">
    <property type="term" value="F:single-stranded DNA endodeoxyribonuclease activity"/>
    <property type="evidence" value="ECO:0007669"/>
    <property type="project" value="TreeGrafter"/>
</dbReference>
<evidence type="ECO:0000256" key="2">
    <source>
        <dbReference type="SAM" id="MobiDB-lite"/>
    </source>
</evidence>
<dbReference type="Gene3D" id="3.30.110.110">
    <property type="entry name" value="Mre11, capping domain"/>
    <property type="match status" value="1"/>
</dbReference>
<dbReference type="GO" id="GO:0035861">
    <property type="term" value="C:site of double-strand break"/>
    <property type="evidence" value="ECO:0007669"/>
    <property type="project" value="TreeGrafter"/>
</dbReference>
<dbReference type="GO" id="GO:0030145">
    <property type="term" value="F:manganese ion binding"/>
    <property type="evidence" value="ECO:0007669"/>
    <property type="project" value="InterPro"/>
</dbReference>
<dbReference type="WBParaSite" id="TMUE_2000009652.1">
    <property type="protein sequence ID" value="TMUE_2000009652.1"/>
    <property type="gene ID" value="WBGene00300670"/>
</dbReference>
<dbReference type="SMART" id="SM01347">
    <property type="entry name" value="Mre11_DNA_bind"/>
    <property type="match status" value="1"/>
</dbReference>
<dbReference type="InterPro" id="IPR007281">
    <property type="entry name" value="Mre11_DNA-bd"/>
</dbReference>
<name>A0A5S6QRY4_TRIMR</name>
<evidence type="ECO:0000313" key="6">
    <source>
        <dbReference type="WBParaSite" id="TMUE_2000009652.2"/>
    </source>
</evidence>
<evidence type="ECO:0000313" key="4">
    <source>
        <dbReference type="Proteomes" id="UP000046395"/>
    </source>
</evidence>
<dbReference type="InterPro" id="IPR029052">
    <property type="entry name" value="Metallo-depent_PP-like"/>
</dbReference>
<evidence type="ECO:0000259" key="3">
    <source>
        <dbReference type="SMART" id="SM01347"/>
    </source>
</evidence>
<dbReference type="STRING" id="70415.A0A5S6QRY4"/>
<organism evidence="4 5">
    <name type="scientific">Trichuris muris</name>
    <name type="common">Mouse whipworm</name>
    <dbReference type="NCBI Taxonomy" id="70415"/>
    <lineage>
        <taxon>Eukaryota</taxon>
        <taxon>Metazoa</taxon>
        <taxon>Ecdysozoa</taxon>
        <taxon>Nematoda</taxon>
        <taxon>Enoplea</taxon>
        <taxon>Dorylaimia</taxon>
        <taxon>Trichinellida</taxon>
        <taxon>Trichuridae</taxon>
        <taxon>Trichuris</taxon>
    </lineage>
</organism>
<keyword evidence="4" id="KW-1185">Reference proteome</keyword>
<accession>A0A5S6QRY4</accession>
<dbReference type="Gene3D" id="3.60.21.10">
    <property type="match status" value="1"/>
</dbReference>
<dbReference type="SUPFAM" id="SSF56300">
    <property type="entry name" value="Metallo-dependent phosphatases"/>
    <property type="match status" value="1"/>
</dbReference>
<dbReference type="PANTHER" id="PTHR10139">
    <property type="entry name" value="DOUBLE-STRAND BREAK REPAIR PROTEIN MRE11"/>
    <property type="match status" value="1"/>
</dbReference>
<evidence type="ECO:0000313" key="5">
    <source>
        <dbReference type="WBParaSite" id="TMUE_2000009652.1"/>
    </source>
</evidence>
<proteinExistence type="predicted"/>
<sequence>MLENIRLLVATDVHLGFAETSPIRKNDSVNTFEEILQIAVDKEVDALLLGGDLFHDNRPSRAIYNKCVELLRKYCFSDREVKISFSNDVSVNFNHSEFKHANFQDHLLHVGLPVFSIHGNHDDVASSGLCALDMLHGAGLLNYFGKHQSVEEITVSPICICKGRTRIALYGIGFIRDERLHRMFLNKKVHFVPPEDSCFCILVLHQNRVGHTLTNYIPKDFLPKFINLVIWGHEHPCLIDPELYDDMYIMQPGSTIATSLAEGEAGRKYVSIVEVSDKTMRANKIELKTARLFYFTDLNAEQMVPNRGAEVEVKLLQACVDYVESLISTAREDRLPSESLRPELPLIRLRIHCSADYPTFNVKRFGHYFEDKIANPENVILFVKSRAQRSDVRLDRLAMESAAVRRALELQVHIEDVIKDYFKKADPLHQMSLLSESSLREALRNYVYKYEANSLAESVHQQFAKAVQLLTKRGVRNAEEIRELLGKVRRSRVMPCQPNRYQSDGKRSQLCREKLASDCIGQSSLQDIQVDVNPSARIGSEQVRTQQECASVLPGLQQAVSQTTDSEEIMDISNDELDLIPASFDAQEFERFATEPGSQNNADLLVNFDDELSLDAAPLPTADPPDDCAMQEDDFDLDIAEPVITRRATTTRGSRRGGSRGRQLRGQKNQQSVQRSEVAATSVRGGRGANSSRARQQKKNNSSSVGMKLNTFFSGTVQLEDDF</sequence>
<reference evidence="5" key="3">
    <citation type="submission" date="2019-12" db="UniProtKB">
        <authorList>
            <consortium name="WormBaseParasite"/>
        </authorList>
    </citation>
    <scope>IDENTIFICATION</scope>
</reference>
<dbReference type="GO" id="GO:0000724">
    <property type="term" value="P:double-strand break repair via homologous recombination"/>
    <property type="evidence" value="ECO:0007669"/>
    <property type="project" value="TreeGrafter"/>
</dbReference>
<dbReference type="GO" id="GO:0031573">
    <property type="term" value="P:mitotic intra-S DNA damage checkpoint signaling"/>
    <property type="evidence" value="ECO:0007669"/>
    <property type="project" value="TreeGrafter"/>
</dbReference>
<dbReference type="GO" id="GO:0097552">
    <property type="term" value="P:mitochondrial double-strand break repair via homologous recombination"/>
    <property type="evidence" value="ECO:0007669"/>
    <property type="project" value="TreeGrafter"/>
</dbReference>
<dbReference type="WBParaSite" id="TMUE_2000009652.2">
    <property type="protein sequence ID" value="TMUE_2000009652.2"/>
    <property type="gene ID" value="WBGene00300670"/>
</dbReference>
<dbReference type="InterPro" id="IPR038487">
    <property type="entry name" value="Mre11_capping_dom"/>
</dbReference>
<dbReference type="GO" id="GO:0042138">
    <property type="term" value="P:meiotic DNA double-strand break formation"/>
    <property type="evidence" value="ECO:0007669"/>
    <property type="project" value="TreeGrafter"/>
</dbReference>
<protein>
    <submittedName>
        <fullName evidence="5 6">Mre11_DNA_bind domain-containing protein</fullName>
    </submittedName>
</protein>
<dbReference type="Pfam" id="PF04152">
    <property type="entry name" value="Mre11_DNA_bind"/>
    <property type="match status" value="1"/>
</dbReference>
<dbReference type="Proteomes" id="UP000046395">
    <property type="component" value="Unassembled WGS sequence"/>
</dbReference>
<dbReference type="GO" id="GO:0030870">
    <property type="term" value="C:Mre11 complex"/>
    <property type="evidence" value="ECO:0007669"/>
    <property type="project" value="TreeGrafter"/>
</dbReference>
<dbReference type="Pfam" id="PF00149">
    <property type="entry name" value="Metallophos"/>
    <property type="match status" value="1"/>
</dbReference>
<dbReference type="GO" id="GO:0006303">
    <property type="term" value="P:double-strand break repair via nonhomologous end joining"/>
    <property type="evidence" value="ECO:0007669"/>
    <property type="project" value="TreeGrafter"/>
</dbReference>